<comment type="caution">
    <text evidence="2">The sequence shown here is derived from an EMBL/GenBank/DDBJ whole genome shotgun (WGS) entry which is preliminary data.</text>
</comment>
<evidence type="ECO:0000256" key="1">
    <source>
        <dbReference type="SAM" id="SignalP"/>
    </source>
</evidence>
<evidence type="ECO:0008006" key="4">
    <source>
        <dbReference type="Google" id="ProtNLM"/>
    </source>
</evidence>
<proteinExistence type="predicted"/>
<keyword evidence="3" id="KW-1185">Reference proteome</keyword>
<accession>A0A7X3G625</accession>
<feature type="chain" id="PRO_5031149100" description="Tetratricopeptide repeat protein" evidence="1">
    <location>
        <begin position="20"/>
        <end position="729"/>
    </location>
</feature>
<sequence length="729" mass="79444">MKYLLACAAIAAVAANAFASGDYGPSYTMFKAYTKPDIPNARFQAGDLGVLQPGMRRVYLYTAWRAIMLGAPVVKKPGTEKGLDRADGSAFGNGWDHVDGEDTSADLVGRAANVLNIKADDPAARMIVACPAAANAYAAATLRQLEARPDATRARVDAWLRAQYQVGESCQRAEDTRYAYRTEKLPDLVAPQPLPATEPAYWRQLRDYQRAAWQFHGAHYAESTALFDRIGATAGHPMRGLGAYLALRSEVRRAVAAVAQTPRDEREHQAQVLDKRGAAIVADASLQTMHEPARALLRSMRARLTPEARLDELNRYLDDPARDPYALDRLGDWSVLMDDAKPEPLRGQHAFVDWIATLQDCAGSRDGSCAVPARHALERWQQGTKPRGHTDPWLVAALMLSESLTPALEQAALAVDSSDPAYLTVRYHLARLYRLAGKRDAARAVADAALKGKLSPGTRNLFREERFAVATSVRDAGAYLLRANVDMASPDAAPAEDMLNDDAIAWFKRGLAAADMLELARMESLPQPLRARIAGAAWIRAALLDQADTGRAAADLLARLVPATGEMATRYVRAATPAERRHVALVAAVAFGLSADLDMAAPPVTRIEAGDATASAWCSFKPDRLGEPTSFVWRLPATPDLGDATARRAELGKLEQLKTATGTLGDDVLQWADTHPADPELPWLLHVVVMSTRGGCLDDDAKALSRKAHALLHKRWPKSEWARATPYFY</sequence>
<dbReference type="AlphaFoldDB" id="A0A7X3G625"/>
<dbReference type="EMBL" id="WSES01000013">
    <property type="protein sequence ID" value="MVW64269.1"/>
    <property type="molecule type" value="Genomic_DNA"/>
</dbReference>
<feature type="signal peptide" evidence="1">
    <location>
        <begin position="1"/>
        <end position="19"/>
    </location>
</feature>
<gene>
    <name evidence="2" type="ORF">GPY61_30525</name>
</gene>
<dbReference type="RefSeq" id="WP_160410781.1">
    <property type="nucleotide sequence ID" value="NZ_WSES01000013.1"/>
</dbReference>
<evidence type="ECO:0000313" key="2">
    <source>
        <dbReference type="EMBL" id="MVW64269.1"/>
    </source>
</evidence>
<keyword evidence="1" id="KW-0732">Signal</keyword>
<organism evidence="2 3">
    <name type="scientific">Massilia cellulosiltytica</name>
    <dbReference type="NCBI Taxonomy" id="2683234"/>
    <lineage>
        <taxon>Bacteria</taxon>
        <taxon>Pseudomonadati</taxon>
        <taxon>Pseudomonadota</taxon>
        <taxon>Betaproteobacteria</taxon>
        <taxon>Burkholderiales</taxon>
        <taxon>Oxalobacteraceae</taxon>
        <taxon>Telluria group</taxon>
        <taxon>Massilia</taxon>
    </lineage>
</organism>
<dbReference type="Proteomes" id="UP000443353">
    <property type="component" value="Unassembled WGS sequence"/>
</dbReference>
<reference evidence="2 3" key="1">
    <citation type="submission" date="2019-12" db="EMBL/GenBank/DDBJ databases">
        <authorList>
            <person name="Li C."/>
            <person name="Zhao J."/>
        </authorList>
    </citation>
    <scope>NUCLEOTIDE SEQUENCE [LARGE SCALE GENOMIC DNA]</scope>
    <source>
        <strain evidence="2 3">NEAU-DD11</strain>
    </source>
</reference>
<name>A0A7X3G625_9BURK</name>
<evidence type="ECO:0000313" key="3">
    <source>
        <dbReference type="Proteomes" id="UP000443353"/>
    </source>
</evidence>
<protein>
    <recommendedName>
        <fullName evidence="4">Tetratricopeptide repeat protein</fullName>
    </recommendedName>
</protein>